<dbReference type="InterPro" id="IPR052702">
    <property type="entry name" value="MscS-like_channel"/>
</dbReference>
<feature type="domain" description="Tc1-like transposase DDE" evidence="1">
    <location>
        <begin position="183"/>
        <end position="317"/>
    </location>
</feature>
<dbReference type="Proteomes" id="UP000601990">
    <property type="component" value="Unassembled WGS sequence"/>
</dbReference>
<gene>
    <name evidence="2" type="ORF">GO608_19485</name>
</gene>
<evidence type="ECO:0000313" key="2">
    <source>
        <dbReference type="EMBL" id="NMF95470.1"/>
    </source>
</evidence>
<dbReference type="PANTHER" id="PTHR30347:SF1">
    <property type="entry name" value="MECHANOSENSITIVE CHANNEL MSCK"/>
    <property type="match status" value="1"/>
</dbReference>
<evidence type="ECO:0000313" key="3">
    <source>
        <dbReference type="Proteomes" id="UP000601990"/>
    </source>
</evidence>
<dbReference type="EMBL" id="WTVH01000098">
    <property type="protein sequence ID" value="NMF95470.1"/>
    <property type="molecule type" value="Genomic_DNA"/>
</dbReference>
<name>A0ABX1N8A2_9RHOO</name>
<dbReference type="PANTHER" id="PTHR30347">
    <property type="entry name" value="POTASSIUM CHANNEL RELATED"/>
    <property type="match status" value="1"/>
</dbReference>
<dbReference type="NCBIfam" id="NF033545">
    <property type="entry name" value="transpos_IS630"/>
    <property type="match status" value="1"/>
</dbReference>
<dbReference type="InterPro" id="IPR038717">
    <property type="entry name" value="Tc1-like_DDE_dom"/>
</dbReference>
<dbReference type="Pfam" id="PF13358">
    <property type="entry name" value="DDE_3"/>
    <property type="match status" value="1"/>
</dbReference>
<proteinExistence type="predicted"/>
<evidence type="ECO:0000259" key="1">
    <source>
        <dbReference type="Pfam" id="PF13358"/>
    </source>
</evidence>
<organism evidence="2 3">
    <name type="scientific">Aromatoleum buckelii</name>
    <dbReference type="NCBI Taxonomy" id="200254"/>
    <lineage>
        <taxon>Bacteria</taxon>
        <taxon>Pseudomonadati</taxon>
        <taxon>Pseudomonadota</taxon>
        <taxon>Betaproteobacteria</taxon>
        <taxon>Rhodocyclales</taxon>
        <taxon>Rhodocyclaceae</taxon>
        <taxon>Aromatoleum</taxon>
    </lineage>
</organism>
<dbReference type="SUPFAM" id="SSF46689">
    <property type="entry name" value="Homeodomain-like"/>
    <property type="match status" value="1"/>
</dbReference>
<sequence>MARVAVELSCPAEVMSELERLSRSRSGEVRLVERARIVLACLHGKRNDEVASELGVRPNTVGLWRRRFAEQGIAGLRDAPRPGKPAKYGVELRDRILAQLELPPPAGMASWDGGSLAKALSVSDHAVWRILRKEGIQLQRHRSWCVSTDPEFAAKAADIIGLYLNPPENALVISVDEKPSIQALERARGYVQTSSGKVVQGMKSTYKRHGTVNLFAALEVATGVIRGKTTQTKKRADFQAFMDEVVADQPVDRQIHVILDNLNTHKKNEDWLAAHPNVTFHFTPTSASWLNQVEIWFGIFQRKTLNNASFRSVEQLIEAIHAFTAAYNENAAPFVWRKREVRGSQLRNTIVNLRN</sequence>
<keyword evidence="3" id="KW-1185">Reference proteome</keyword>
<dbReference type="InterPro" id="IPR047655">
    <property type="entry name" value="Transpos_IS630-like"/>
</dbReference>
<accession>A0ABX1N8A2</accession>
<protein>
    <submittedName>
        <fullName evidence="2">IS630 family transposase</fullName>
    </submittedName>
</protein>
<dbReference type="Pfam" id="PF13565">
    <property type="entry name" value="HTH_32"/>
    <property type="match status" value="1"/>
</dbReference>
<reference evidence="2" key="1">
    <citation type="submission" date="2019-12" db="EMBL/GenBank/DDBJ databases">
        <title>Comparative genomics gives insights into the taxonomy of the Azoarcus-Aromatoleum group and reveals separate origins of nif in the plant-associated Azoarcus and non-plant-associated Aromatoleum sub-groups.</title>
        <authorList>
            <person name="Lafos M."/>
            <person name="Maluk M."/>
            <person name="Batista M."/>
            <person name="Junghare M."/>
            <person name="Carmona M."/>
            <person name="Faoro H."/>
            <person name="Cruz L.M."/>
            <person name="Battistoni F."/>
            <person name="De Souza E."/>
            <person name="Pedrosa F."/>
            <person name="Chen W.-M."/>
            <person name="Poole P.S."/>
            <person name="Dixon R.A."/>
            <person name="James E.K."/>
        </authorList>
    </citation>
    <scope>NUCLEOTIDE SEQUENCE</scope>
    <source>
        <strain evidence="2">U120</strain>
    </source>
</reference>
<dbReference type="InterPro" id="IPR036397">
    <property type="entry name" value="RNaseH_sf"/>
</dbReference>
<comment type="caution">
    <text evidence="2">The sequence shown here is derived from an EMBL/GenBank/DDBJ whole genome shotgun (WGS) entry which is preliminary data.</text>
</comment>
<dbReference type="Gene3D" id="3.30.420.10">
    <property type="entry name" value="Ribonuclease H-like superfamily/Ribonuclease H"/>
    <property type="match status" value="1"/>
</dbReference>
<dbReference type="InterPro" id="IPR009057">
    <property type="entry name" value="Homeodomain-like_sf"/>
</dbReference>